<evidence type="ECO:0000259" key="1">
    <source>
        <dbReference type="Pfam" id="PF00582"/>
    </source>
</evidence>
<name>A0A6J1KNG3_CUCMA</name>
<gene>
    <name evidence="3 4" type="primary">LOC111495088</name>
</gene>
<feature type="domain" description="UspA" evidence="1">
    <location>
        <begin position="4"/>
        <end position="140"/>
    </location>
</feature>
<dbReference type="SUPFAM" id="SSF52402">
    <property type="entry name" value="Adenine nucleotide alpha hydrolases-like"/>
    <property type="match status" value="1"/>
</dbReference>
<dbReference type="InterPro" id="IPR014729">
    <property type="entry name" value="Rossmann-like_a/b/a_fold"/>
</dbReference>
<dbReference type="RefSeq" id="XP_023000727.1">
    <property type="nucleotide sequence ID" value="XM_023144959.1"/>
</dbReference>
<dbReference type="Pfam" id="PF00582">
    <property type="entry name" value="Usp"/>
    <property type="match status" value="1"/>
</dbReference>
<protein>
    <submittedName>
        <fullName evidence="3 4">Uncharacterized protein LOC111495088</fullName>
    </submittedName>
</protein>
<dbReference type="InterPro" id="IPR006016">
    <property type="entry name" value="UspA"/>
</dbReference>
<dbReference type="AlphaFoldDB" id="A0A6J1KNG3"/>
<dbReference type="KEGG" id="cmax:111495088"/>
<accession>A0A6J1KNG3</accession>
<dbReference type="GeneID" id="111495088"/>
<dbReference type="OrthoDB" id="1901889at2759"/>
<evidence type="ECO:0000313" key="4">
    <source>
        <dbReference type="RefSeq" id="XP_023000728.1"/>
    </source>
</evidence>
<reference evidence="3 4" key="1">
    <citation type="submission" date="2025-04" db="UniProtKB">
        <authorList>
            <consortium name="RefSeq"/>
        </authorList>
    </citation>
    <scope>IDENTIFICATION</scope>
    <source>
        <tissue evidence="3 4">Young leaves</tissue>
    </source>
</reference>
<dbReference type="RefSeq" id="XP_023000728.1">
    <property type="nucleotide sequence ID" value="XM_023144960.1"/>
</dbReference>
<keyword evidence="2" id="KW-1185">Reference proteome</keyword>
<sequence>MDLRKIVVIVEDVEAARTALKWTLNNLMRYGDLITLLHVFRTTRSKSASKLRHLRLNGYQLALSFKDLCTTFPNTKVEIIVTEGGGGGCDEEGRKIAAVVREIGASVLVVGLHDRSFLYKMAVEEDDIARNFKCKVLAIKSSTEESQKTKNVEVIAAADTGSSTNMDFSQIEIAKLQAPEIPPQKIPYRICPDPSAIIWRSKRSRTRWTL</sequence>
<dbReference type="Proteomes" id="UP000504608">
    <property type="component" value="Unplaced"/>
</dbReference>
<dbReference type="Gene3D" id="3.40.50.620">
    <property type="entry name" value="HUPs"/>
    <property type="match status" value="1"/>
</dbReference>
<proteinExistence type="predicted"/>
<dbReference type="PANTHER" id="PTHR47848">
    <property type="entry name" value="ADENINE NUCLEOTIDE ALPHA HYDROLASES-LIKE SUPERFAMILY PROTEIN"/>
    <property type="match status" value="1"/>
</dbReference>
<evidence type="ECO:0000313" key="3">
    <source>
        <dbReference type="RefSeq" id="XP_023000727.1"/>
    </source>
</evidence>
<evidence type="ECO:0000313" key="2">
    <source>
        <dbReference type="Proteomes" id="UP000504608"/>
    </source>
</evidence>
<dbReference type="PANTHER" id="PTHR47848:SF1">
    <property type="entry name" value="ADENINE NUCLEOTIDE ALPHA HYDROLASES-LIKE SUPERFAMILY PROTEIN"/>
    <property type="match status" value="1"/>
</dbReference>
<organism evidence="2 4">
    <name type="scientific">Cucurbita maxima</name>
    <name type="common">Pumpkin</name>
    <name type="synonym">Winter squash</name>
    <dbReference type="NCBI Taxonomy" id="3661"/>
    <lineage>
        <taxon>Eukaryota</taxon>
        <taxon>Viridiplantae</taxon>
        <taxon>Streptophyta</taxon>
        <taxon>Embryophyta</taxon>
        <taxon>Tracheophyta</taxon>
        <taxon>Spermatophyta</taxon>
        <taxon>Magnoliopsida</taxon>
        <taxon>eudicotyledons</taxon>
        <taxon>Gunneridae</taxon>
        <taxon>Pentapetalae</taxon>
        <taxon>rosids</taxon>
        <taxon>fabids</taxon>
        <taxon>Cucurbitales</taxon>
        <taxon>Cucurbitaceae</taxon>
        <taxon>Cucurbiteae</taxon>
        <taxon>Cucurbita</taxon>
    </lineage>
</organism>